<sequence>MAGKRNRKARRAAQAKPNNRIVWSDNDRLELLAYLNWCVQYGRHFEDTAIDYLRSTTGKDFTQRQIRDKLRREWDKRGLCKKFDDMFSLGTAGLRPLEGENIYLMQILSRMDPPQEARRLRSQSAAIATRSRTLSATRATSQREALAPSSQTSTPKRVPKKPELKRKSNAPFESVRQDPQGHQSEDELAGGENLCDIKSETDSELSSIPSPTSSEIEFKFGANFPDSQEEAISDTPPASTPPSTLARLRKAEVELLKQKGCVATLMNQVSELQNEINELFEIQRTPVAEQMHLRRNISNLKRKLEARDDLLDGFSALETDCLAFANISLKEECYGLNQNVLDTASQICELDPKENLPEPGSEFSELSQSWARRLIGTDMDGLLAYAQEADIPKSELLGCLLAAGFFELVFESDFPDILGIESPLLQEYRRLLATSCEAILRSILTLTNPLKSVEGKLLQKFDLVATKSLLCKSDLRKHLMSEKTSSLCDLVLQSLDSFIPPGVHDIANRLSTDRSPRGLSEEEDKVVTDLENDLSRALSIKLELRLSLRRFKYFFFKPGTPFDPEMMECDLLQSRPPAAELNGLKICLFPALFSIPERTEETQEDMWKHSRASSYGHLTEAKFGELKSLGLITKARVLL</sequence>
<accession>I1RL56</accession>
<reference evidence="2" key="2">
    <citation type="journal article" date="2010" name="Nature">
        <title>Comparative genomics reveals mobile pathogenicity chromosomes in Fusarium.</title>
        <authorList>
            <person name="Ma L.J."/>
            <person name="van der Does H.C."/>
            <person name="Borkovich K.A."/>
            <person name="Coleman J.J."/>
            <person name="Daboussi M.J."/>
            <person name="Di Pietro A."/>
            <person name="Dufresne M."/>
            <person name="Freitag M."/>
            <person name="Grabherr M."/>
            <person name="Henrissat B."/>
            <person name="Houterman P.M."/>
            <person name="Kang S."/>
            <person name="Shim W.B."/>
            <person name="Woloshuk C."/>
            <person name="Xie X."/>
            <person name="Xu J.R."/>
            <person name="Antoniw J."/>
            <person name="Baker S.E."/>
            <person name="Bluhm B.H."/>
            <person name="Breakspear A."/>
            <person name="Brown D.W."/>
            <person name="Butchko R.A."/>
            <person name="Chapman S."/>
            <person name="Coulson R."/>
            <person name="Coutinho P.M."/>
            <person name="Danchin E.G."/>
            <person name="Diener A."/>
            <person name="Gale L.R."/>
            <person name="Gardiner D.M."/>
            <person name="Goff S."/>
            <person name="Hammond-Kosack K.E."/>
            <person name="Hilburn K."/>
            <person name="Hua-Van A."/>
            <person name="Jonkers W."/>
            <person name="Kazan K."/>
            <person name="Kodira C.D."/>
            <person name="Koehrsen M."/>
            <person name="Kumar L."/>
            <person name="Lee Y.H."/>
            <person name="Li L."/>
            <person name="Manners J.M."/>
            <person name="Miranda-Saavedra D."/>
            <person name="Mukherjee M."/>
            <person name="Park G."/>
            <person name="Park J."/>
            <person name="Park S.Y."/>
            <person name="Proctor R.H."/>
            <person name="Regev A."/>
            <person name="Ruiz-Roldan M.C."/>
            <person name="Sain D."/>
            <person name="Sakthikumar S."/>
            <person name="Sykes S."/>
            <person name="Schwartz D.C."/>
            <person name="Turgeon B.G."/>
            <person name="Wapinski I."/>
            <person name="Yoder O."/>
            <person name="Young S."/>
            <person name="Zeng Q."/>
            <person name="Zhou S."/>
            <person name="Galagan J."/>
            <person name="Cuomo C.A."/>
            <person name="Kistler H.C."/>
            <person name="Rep M."/>
        </authorList>
    </citation>
    <scope>GENOME REANNOTATION</scope>
    <source>
        <strain evidence="2">PH-1 / ATCC MYA-4620 / FGSC 9075 / NRRL 31084</strain>
    </source>
</reference>
<dbReference type="EnsemblFungi" id="CEF79684">
    <property type="protein sequence ID" value="CEF79684"/>
    <property type="gene ID" value="FGRRES_04639"/>
</dbReference>
<dbReference type="RefSeq" id="XP_011320933.1">
    <property type="nucleotide sequence ID" value="XM_011322631.1"/>
</dbReference>
<evidence type="ECO:0000313" key="2">
    <source>
        <dbReference type="EnsemblFungi" id="CEF79684"/>
    </source>
</evidence>
<organism evidence="2">
    <name type="scientific">Gibberella zeae (strain ATCC MYA-4620 / CBS 123657 / FGSC 9075 / NRRL 31084 / PH-1)</name>
    <name type="common">Wheat head blight fungus</name>
    <name type="synonym">Fusarium graminearum</name>
    <dbReference type="NCBI Taxonomy" id="229533"/>
    <lineage>
        <taxon>Eukaryota</taxon>
        <taxon>Fungi</taxon>
        <taxon>Dikarya</taxon>
        <taxon>Ascomycota</taxon>
        <taxon>Pezizomycotina</taxon>
        <taxon>Sordariomycetes</taxon>
        <taxon>Hypocreomycetidae</taxon>
        <taxon>Hypocreales</taxon>
        <taxon>Nectriaceae</taxon>
        <taxon>Fusarium</taxon>
    </lineage>
</organism>
<feature type="region of interest" description="Disordered" evidence="1">
    <location>
        <begin position="124"/>
        <end position="192"/>
    </location>
</feature>
<gene>
    <name evidence="2" type="primary">FG04639.1</name>
</gene>
<dbReference type="HOGENOM" id="CLU_030197_0_0_1"/>
<dbReference type="OrthoDB" id="303107at2759"/>
<protein>
    <submittedName>
        <fullName evidence="2">Uncharacterized protein</fullName>
    </submittedName>
</protein>
<dbReference type="AlphaFoldDB" id="I1RL56"/>
<dbReference type="KEGG" id="fgr:FGSG_04639"/>
<reference evidence="2" key="1">
    <citation type="journal article" date="2007" name="Science">
        <title>The Fusarium graminearum genome reveals a link between localized polymorphism and pathogen specialization.</title>
        <authorList>
            <person name="Cuomo C.A."/>
            <person name="Gueldener U."/>
            <person name="Xu J.-R."/>
            <person name="Trail F."/>
            <person name="Turgeon B.G."/>
            <person name="Di Pietro A."/>
            <person name="Walton J.D."/>
            <person name="Ma L.-J."/>
            <person name="Baker S.E."/>
            <person name="Rep M."/>
            <person name="Adam G."/>
            <person name="Antoniw J."/>
            <person name="Baldwin T."/>
            <person name="Calvo S.E."/>
            <person name="Chang Y.-L."/>
            <person name="DeCaprio D."/>
            <person name="Gale L.R."/>
            <person name="Gnerre S."/>
            <person name="Goswami R.S."/>
            <person name="Hammond-Kosack K."/>
            <person name="Harris L.J."/>
            <person name="Hilburn K."/>
            <person name="Kennell J.C."/>
            <person name="Kroken S."/>
            <person name="Magnuson J.K."/>
            <person name="Mannhaupt G."/>
            <person name="Mauceli E.W."/>
            <person name="Mewes H.-W."/>
            <person name="Mitterbauer R."/>
            <person name="Muehlbauer G."/>
            <person name="Muensterkoetter M."/>
            <person name="Nelson D."/>
            <person name="O'Donnell K."/>
            <person name="Ouellet T."/>
            <person name="Qi W."/>
            <person name="Quesneville H."/>
            <person name="Roncero M.I.G."/>
            <person name="Seong K.-Y."/>
            <person name="Tetko I.V."/>
            <person name="Urban M."/>
            <person name="Waalwijk C."/>
            <person name="Ward T.J."/>
            <person name="Yao J."/>
            <person name="Birren B.W."/>
            <person name="Kistler H.C."/>
        </authorList>
    </citation>
    <scope>NUCLEOTIDE SEQUENCE [LARGE SCALE GENOMIC DNA]</scope>
    <source>
        <strain evidence="2">PH-1 / ATCC MYA-4620 / FGSC 9075 / NRRL 31084</strain>
    </source>
</reference>
<proteinExistence type="predicted"/>
<feature type="compositionally biased region" description="Low complexity" evidence="1">
    <location>
        <begin position="124"/>
        <end position="143"/>
    </location>
</feature>
<accession>A0A098DL68</accession>
<dbReference type="EMBL" id="HG970333">
    <property type="status" value="NOT_ANNOTATED_CDS"/>
    <property type="molecule type" value="Genomic_DNA"/>
</dbReference>
<name>I1RL56_GIBZE</name>
<reference evidence="2" key="3">
    <citation type="submission" date="2017-01" db="UniProtKB">
        <authorList>
            <consortium name="EnsemblFungi"/>
        </authorList>
    </citation>
    <scope>IDENTIFICATION</scope>
    <source>
        <strain evidence="2">PH-1 / ATCC MYA-4620 / FGSC 9075 / NRRL 31084</strain>
    </source>
</reference>
<evidence type="ECO:0000256" key="1">
    <source>
        <dbReference type="SAM" id="MobiDB-lite"/>
    </source>
</evidence>